<dbReference type="PANTHER" id="PTHR43669:SF4">
    <property type="entry name" value="SHORT-CHAIN DEHYDROGENASE"/>
    <property type="match status" value="1"/>
</dbReference>
<dbReference type="Pfam" id="PF00106">
    <property type="entry name" value="adh_short"/>
    <property type="match status" value="1"/>
</dbReference>
<comment type="similarity">
    <text evidence="1">Belongs to the short-chain dehydrogenases/reductases (SDR) family.</text>
</comment>
<evidence type="ECO:0000313" key="4">
    <source>
        <dbReference type="Proteomes" id="UP000288168"/>
    </source>
</evidence>
<accession>A0A428PU16</accession>
<organism evidence="3 4">
    <name type="scientific">Fusarium duplospermum</name>
    <dbReference type="NCBI Taxonomy" id="1325734"/>
    <lineage>
        <taxon>Eukaryota</taxon>
        <taxon>Fungi</taxon>
        <taxon>Dikarya</taxon>
        <taxon>Ascomycota</taxon>
        <taxon>Pezizomycotina</taxon>
        <taxon>Sordariomycetes</taxon>
        <taxon>Hypocreomycetidae</taxon>
        <taxon>Hypocreales</taxon>
        <taxon>Nectriaceae</taxon>
        <taxon>Fusarium</taxon>
        <taxon>Fusarium solani species complex</taxon>
    </lineage>
</organism>
<evidence type="ECO:0000256" key="1">
    <source>
        <dbReference type="ARBA" id="ARBA00006484"/>
    </source>
</evidence>
<evidence type="ECO:0000256" key="2">
    <source>
        <dbReference type="ARBA" id="ARBA00023002"/>
    </source>
</evidence>
<dbReference type="Proteomes" id="UP000288168">
    <property type="component" value="Unassembled WGS sequence"/>
</dbReference>
<dbReference type="InterPro" id="IPR002347">
    <property type="entry name" value="SDR_fam"/>
</dbReference>
<dbReference type="STRING" id="1325734.A0A428PU16"/>
<gene>
    <name evidence="3" type="ORF">CEP54_008855</name>
</gene>
<evidence type="ECO:0000313" key="3">
    <source>
        <dbReference type="EMBL" id="RSL56434.1"/>
    </source>
</evidence>
<dbReference type="SUPFAM" id="SSF51735">
    <property type="entry name" value="NAD(P)-binding Rossmann-fold domains"/>
    <property type="match status" value="1"/>
</dbReference>
<protein>
    <recommendedName>
        <fullName evidence="5">Short-chain dehydrogenase</fullName>
    </recommendedName>
</protein>
<reference evidence="3 4" key="1">
    <citation type="submission" date="2017-06" db="EMBL/GenBank/DDBJ databases">
        <title>Comparative genomic analysis of Ambrosia Fusariam Clade fungi.</title>
        <authorList>
            <person name="Stajich J.E."/>
            <person name="Carrillo J."/>
            <person name="Kijimoto T."/>
            <person name="Eskalen A."/>
            <person name="O'Donnell K."/>
            <person name="Kasson M."/>
        </authorList>
    </citation>
    <scope>NUCLEOTIDE SEQUENCE [LARGE SCALE GENOMIC DNA]</scope>
    <source>
        <strain evidence="3 4">NRRL62584</strain>
    </source>
</reference>
<dbReference type="GO" id="GO:0016491">
    <property type="term" value="F:oxidoreductase activity"/>
    <property type="evidence" value="ECO:0007669"/>
    <property type="project" value="UniProtKB-KW"/>
</dbReference>
<dbReference type="InterPro" id="IPR036291">
    <property type="entry name" value="NAD(P)-bd_dom_sf"/>
</dbReference>
<sequence>MSTSDHQPVILIFGAGANTGYGVADAFSRKGYKVAVVSRGALAPVFEGRDFLHVKGDLADSSSVEAAYRRTVDELGIPSVVVHNAFASTMALDNADPIQLPVSDLAADLAINTTSLLQLLQLAISGFAKLPNSASRTFIYTGNKANLEPFPPFLSLGVGKAAGSHMISFAAKAYSPQGYKFYYADQRNEDGSPVMAAIDGSAHGEFYTELAESKAQGPWLATFVKGKGYVKFEEQRNCW</sequence>
<name>A0A428PU16_9HYPO</name>
<dbReference type="PANTHER" id="PTHR43669">
    <property type="entry name" value="5-KETO-D-GLUCONATE 5-REDUCTASE"/>
    <property type="match status" value="1"/>
</dbReference>
<comment type="caution">
    <text evidence="3">The sequence shown here is derived from an EMBL/GenBank/DDBJ whole genome shotgun (WGS) entry which is preliminary data.</text>
</comment>
<evidence type="ECO:0008006" key="5">
    <source>
        <dbReference type="Google" id="ProtNLM"/>
    </source>
</evidence>
<keyword evidence="4" id="KW-1185">Reference proteome</keyword>
<dbReference type="Gene3D" id="3.40.50.720">
    <property type="entry name" value="NAD(P)-binding Rossmann-like Domain"/>
    <property type="match status" value="1"/>
</dbReference>
<proteinExistence type="inferred from homology"/>
<dbReference type="AlphaFoldDB" id="A0A428PU16"/>
<dbReference type="OrthoDB" id="5336600at2759"/>
<dbReference type="EMBL" id="NKCI01000092">
    <property type="protein sequence ID" value="RSL56434.1"/>
    <property type="molecule type" value="Genomic_DNA"/>
</dbReference>
<keyword evidence="2" id="KW-0560">Oxidoreductase</keyword>